<evidence type="ECO:0000313" key="1">
    <source>
        <dbReference type="EMBL" id="MFC7372563.1"/>
    </source>
</evidence>
<dbReference type="RefSeq" id="WP_379750144.1">
    <property type="nucleotide sequence ID" value="NZ_JBHTCP010000044.1"/>
</dbReference>
<proteinExistence type="predicted"/>
<protein>
    <recommendedName>
        <fullName evidence="3">DUF4258 domain-containing protein</fullName>
    </recommendedName>
</protein>
<accession>A0ABW2NU73</accession>
<name>A0ABW2NU73_9BACL</name>
<gene>
    <name evidence="1" type="ORF">ACFQPF_12870</name>
</gene>
<evidence type="ECO:0008006" key="3">
    <source>
        <dbReference type="Google" id="ProtNLM"/>
    </source>
</evidence>
<organism evidence="1 2">
    <name type="scientific">Fictibacillus iocasae</name>
    <dbReference type="NCBI Taxonomy" id="2715437"/>
    <lineage>
        <taxon>Bacteria</taxon>
        <taxon>Bacillati</taxon>
        <taxon>Bacillota</taxon>
        <taxon>Bacilli</taxon>
        <taxon>Bacillales</taxon>
        <taxon>Fictibacillaceae</taxon>
        <taxon>Fictibacillus</taxon>
    </lineage>
</organism>
<reference evidence="2" key="1">
    <citation type="journal article" date="2019" name="Int. J. Syst. Evol. Microbiol.">
        <title>The Global Catalogue of Microorganisms (GCM) 10K type strain sequencing project: providing services to taxonomists for standard genome sequencing and annotation.</title>
        <authorList>
            <consortium name="The Broad Institute Genomics Platform"/>
            <consortium name="The Broad Institute Genome Sequencing Center for Infectious Disease"/>
            <person name="Wu L."/>
            <person name="Ma J."/>
        </authorList>
    </citation>
    <scope>NUCLEOTIDE SEQUENCE [LARGE SCALE GENOMIC DNA]</scope>
    <source>
        <strain evidence="2">NBRC 106396</strain>
    </source>
</reference>
<dbReference type="Proteomes" id="UP001596549">
    <property type="component" value="Unassembled WGS sequence"/>
</dbReference>
<sequence>MLYNVKWDSSQTKQIYKGLKDSERLMTYLEQSLLDAELVQLIGEHPVPDKGREYDVMVYYHQSKPKRRLLSAAPRRNNKHIHVVLFRGILTKEELIKEGF</sequence>
<keyword evidence="2" id="KW-1185">Reference proteome</keyword>
<comment type="caution">
    <text evidence="1">The sequence shown here is derived from an EMBL/GenBank/DDBJ whole genome shotgun (WGS) entry which is preliminary data.</text>
</comment>
<evidence type="ECO:0000313" key="2">
    <source>
        <dbReference type="Proteomes" id="UP001596549"/>
    </source>
</evidence>
<dbReference type="EMBL" id="JBHTCP010000044">
    <property type="protein sequence ID" value="MFC7372563.1"/>
    <property type="molecule type" value="Genomic_DNA"/>
</dbReference>